<gene>
    <name evidence="1" type="ORF">Bca52824_077539</name>
</gene>
<proteinExistence type="predicted"/>
<accession>A0A8X7PV50</accession>
<organism evidence="1 2">
    <name type="scientific">Brassica carinata</name>
    <name type="common">Ethiopian mustard</name>
    <name type="synonym">Abyssinian cabbage</name>
    <dbReference type="NCBI Taxonomy" id="52824"/>
    <lineage>
        <taxon>Eukaryota</taxon>
        <taxon>Viridiplantae</taxon>
        <taxon>Streptophyta</taxon>
        <taxon>Embryophyta</taxon>
        <taxon>Tracheophyta</taxon>
        <taxon>Spermatophyta</taxon>
        <taxon>Magnoliopsida</taxon>
        <taxon>eudicotyledons</taxon>
        <taxon>Gunneridae</taxon>
        <taxon>Pentapetalae</taxon>
        <taxon>rosids</taxon>
        <taxon>malvids</taxon>
        <taxon>Brassicales</taxon>
        <taxon>Brassicaceae</taxon>
        <taxon>Brassiceae</taxon>
        <taxon>Brassica</taxon>
    </lineage>
</organism>
<comment type="caution">
    <text evidence="1">The sequence shown here is derived from an EMBL/GenBank/DDBJ whole genome shotgun (WGS) entry which is preliminary data.</text>
</comment>
<dbReference type="OrthoDB" id="841242at2759"/>
<evidence type="ECO:0000313" key="2">
    <source>
        <dbReference type="Proteomes" id="UP000886595"/>
    </source>
</evidence>
<dbReference type="EMBL" id="JAAMPC010000015">
    <property type="protein sequence ID" value="KAG2258245.1"/>
    <property type="molecule type" value="Genomic_DNA"/>
</dbReference>
<protein>
    <submittedName>
        <fullName evidence="1">Uncharacterized protein</fullName>
    </submittedName>
</protein>
<sequence>MAGLQYSFFPTDFFYPRASPPATSLVAAATPNLKITQKRDDSVVVDKTSTSNFFFDQTLQYNLNRNRSQVISSSRWFSPVLASDMSFINGTADLSHAPLRRSKYHESPFSAGRRVRNSIRSCHRLYSCPFLPPWQPASLLLISSSSVGPHG</sequence>
<name>A0A8X7PV50_BRACI</name>
<reference evidence="1 2" key="1">
    <citation type="submission" date="2020-02" db="EMBL/GenBank/DDBJ databases">
        <authorList>
            <person name="Ma Q."/>
            <person name="Huang Y."/>
            <person name="Song X."/>
            <person name="Pei D."/>
        </authorList>
    </citation>
    <scope>NUCLEOTIDE SEQUENCE [LARGE SCALE GENOMIC DNA]</scope>
    <source>
        <strain evidence="1">Sxm20200214</strain>
        <tissue evidence="1">Leaf</tissue>
    </source>
</reference>
<dbReference type="Proteomes" id="UP000886595">
    <property type="component" value="Unassembled WGS sequence"/>
</dbReference>
<keyword evidence="2" id="KW-1185">Reference proteome</keyword>
<dbReference type="AlphaFoldDB" id="A0A8X7PV50"/>
<dbReference type="PANTHER" id="PTHR38223">
    <property type="match status" value="1"/>
</dbReference>
<evidence type="ECO:0000313" key="1">
    <source>
        <dbReference type="EMBL" id="KAG2258245.1"/>
    </source>
</evidence>
<dbReference type="PANTHER" id="PTHR38223:SF4">
    <property type="match status" value="1"/>
</dbReference>